<sequence length="85" mass="9640">MKLIEKTDTLLTKPGIDRHRLVVKRYTHRMQKLVVVRTSGTQHDIEIEADTVEADASGKLIVKKGEKIVGEFHSGTVVGWWKKTT</sequence>
<proteinExistence type="predicted"/>
<protein>
    <submittedName>
        <fullName evidence="1">Uncharacterized protein</fullName>
    </submittedName>
</protein>
<name>A0A6J5LD56_9CAUD</name>
<reference evidence="1" key="1">
    <citation type="submission" date="2020-04" db="EMBL/GenBank/DDBJ databases">
        <authorList>
            <person name="Chiriac C."/>
            <person name="Salcher M."/>
            <person name="Ghai R."/>
            <person name="Kavagutti S V."/>
        </authorList>
    </citation>
    <scope>NUCLEOTIDE SEQUENCE</scope>
</reference>
<evidence type="ECO:0000313" key="1">
    <source>
        <dbReference type="EMBL" id="CAB4131106.1"/>
    </source>
</evidence>
<dbReference type="EMBL" id="LR796251">
    <property type="protein sequence ID" value="CAB4131106.1"/>
    <property type="molecule type" value="Genomic_DNA"/>
</dbReference>
<accession>A0A6J5LD56</accession>
<gene>
    <name evidence="1" type="ORF">UFOVP130_60</name>
</gene>
<organism evidence="1">
    <name type="scientific">uncultured Caudovirales phage</name>
    <dbReference type="NCBI Taxonomy" id="2100421"/>
    <lineage>
        <taxon>Viruses</taxon>
        <taxon>Duplodnaviria</taxon>
        <taxon>Heunggongvirae</taxon>
        <taxon>Uroviricota</taxon>
        <taxon>Caudoviricetes</taxon>
        <taxon>Peduoviridae</taxon>
        <taxon>Maltschvirus</taxon>
        <taxon>Maltschvirus maltsch</taxon>
    </lineage>
</organism>